<evidence type="ECO:0000256" key="3">
    <source>
        <dbReference type="ARBA" id="ARBA00022525"/>
    </source>
</evidence>
<organism evidence="5 6">
    <name type="scientific">Phyllostomus discolor</name>
    <name type="common">pale spear-nosed bat</name>
    <dbReference type="NCBI Taxonomy" id="89673"/>
    <lineage>
        <taxon>Eukaryota</taxon>
        <taxon>Metazoa</taxon>
        <taxon>Chordata</taxon>
        <taxon>Craniata</taxon>
        <taxon>Vertebrata</taxon>
        <taxon>Euteleostomi</taxon>
        <taxon>Mammalia</taxon>
        <taxon>Eutheria</taxon>
        <taxon>Laurasiatheria</taxon>
        <taxon>Chiroptera</taxon>
        <taxon>Yangochiroptera</taxon>
        <taxon>Phyllostomidae</taxon>
        <taxon>Phyllostominae</taxon>
        <taxon>Phyllostomus</taxon>
    </lineage>
</organism>
<reference evidence="5 6" key="1">
    <citation type="journal article" date="2020" name="Nature">
        <title>Six reference-quality genomes reveal evolution of bat adaptations.</title>
        <authorList>
            <person name="Jebb D."/>
            <person name="Huang Z."/>
            <person name="Pippel M."/>
            <person name="Hughes G.M."/>
            <person name="Lavrichenko K."/>
            <person name="Devanna P."/>
            <person name="Winkler S."/>
            <person name="Jermiin L.S."/>
            <person name="Skirmuntt E.C."/>
            <person name="Katzourakis A."/>
            <person name="Burkitt-Gray L."/>
            <person name="Ray D.A."/>
            <person name="Sullivan K.A.M."/>
            <person name="Roscito J.G."/>
            <person name="Kirilenko B.M."/>
            <person name="Davalos L.M."/>
            <person name="Corthals A.P."/>
            <person name="Power M.L."/>
            <person name="Jones G."/>
            <person name="Ransome R.D."/>
            <person name="Dechmann D.K.N."/>
            <person name="Locatelli A.G."/>
            <person name="Puechmaille S.J."/>
            <person name="Fedrigo O."/>
            <person name="Jarvis E.D."/>
            <person name="Hiller M."/>
            <person name="Vernes S.C."/>
            <person name="Myers E.W."/>
            <person name="Teeling E.C."/>
        </authorList>
    </citation>
    <scope>NUCLEOTIDE SEQUENCE [LARGE SCALE GENOMIC DNA]</scope>
    <source>
        <strain evidence="5">Bat1K_MPI-CBG_1</strain>
    </source>
</reference>
<evidence type="ECO:0000256" key="1">
    <source>
        <dbReference type="ARBA" id="ARBA00004613"/>
    </source>
</evidence>
<evidence type="ECO:0000313" key="5">
    <source>
        <dbReference type="EMBL" id="KAF6074355.1"/>
    </source>
</evidence>
<proteinExistence type="inferred from homology"/>
<keyword evidence="3" id="KW-0964">Secreted</keyword>
<sequence>MTTEYPGHYGEDVDMISYDYDHYMRGAATTFSAVDRDRQWKFIMCRMTDYDCEFANV</sequence>
<dbReference type="EMBL" id="JABVXQ010000015">
    <property type="protein sequence ID" value="KAF6074355.1"/>
    <property type="molecule type" value="Genomic_DNA"/>
</dbReference>
<dbReference type="InterPro" id="IPR026645">
    <property type="entry name" value="Dermatopontin"/>
</dbReference>
<gene>
    <name evidence="5" type="ORF">HJG60_004069</name>
</gene>
<dbReference type="GO" id="GO:0005615">
    <property type="term" value="C:extracellular space"/>
    <property type="evidence" value="ECO:0007669"/>
    <property type="project" value="TreeGrafter"/>
</dbReference>
<dbReference type="Pfam" id="PF14704">
    <property type="entry name" value="DERM"/>
    <property type="match status" value="1"/>
</dbReference>
<name>A0A833YDZ8_9CHIR</name>
<evidence type="ECO:0000313" key="6">
    <source>
        <dbReference type="Proteomes" id="UP000664940"/>
    </source>
</evidence>
<dbReference type="GO" id="GO:0030199">
    <property type="term" value="P:collagen fibril organization"/>
    <property type="evidence" value="ECO:0007669"/>
    <property type="project" value="TreeGrafter"/>
</dbReference>
<comment type="similarity">
    <text evidence="2">Belongs to the dermatopontin family.</text>
</comment>
<comment type="caution">
    <text evidence="5">The sequence shown here is derived from an EMBL/GenBank/DDBJ whole genome shotgun (WGS) entry which is preliminary data.</text>
</comment>
<comment type="subcellular location">
    <subcellularLocation>
        <location evidence="1">Secreted</location>
    </subcellularLocation>
</comment>
<dbReference type="AlphaFoldDB" id="A0A833YDZ8"/>
<dbReference type="PANTHER" id="PTHR15040">
    <property type="entry name" value="DERMATOPONTIN-RELATED"/>
    <property type="match status" value="1"/>
</dbReference>
<protein>
    <submittedName>
        <fullName evidence="5">Dermatopontin</fullName>
    </submittedName>
</protein>
<dbReference type="GO" id="GO:0031012">
    <property type="term" value="C:extracellular matrix"/>
    <property type="evidence" value="ECO:0007669"/>
    <property type="project" value="TreeGrafter"/>
</dbReference>
<keyword evidence="4" id="KW-1015">Disulfide bond</keyword>
<accession>A0A833YDZ8</accession>
<dbReference type="PANTHER" id="PTHR15040:SF2">
    <property type="entry name" value="DERMATOPONTIN"/>
    <property type="match status" value="1"/>
</dbReference>
<evidence type="ECO:0000256" key="2">
    <source>
        <dbReference type="ARBA" id="ARBA00008712"/>
    </source>
</evidence>
<dbReference type="Proteomes" id="UP000664940">
    <property type="component" value="Unassembled WGS sequence"/>
</dbReference>
<evidence type="ECO:0000256" key="4">
    <source>
        <dbReference type="ARBA" id="ARBA00023157"/>
    </source>
</evidence>